<keyword evidence="3" id="KW-1185">Reference proteome</keyword>
<reference evidence="2" key="1">
    <citation type="submission" date="2021-01" db="EMBL/GenBank/DDBJ databases">
        <title>Genomic Encyclopedia of Type Strains, Phase IV (KMG-IV): sequencing the most valuable type-strain genomes for metagenomic binning, comparative biology and taxonomic classification.</title>
        <authorList>
            <person name="Goeker M."/>
        </authorList>
    </citation>
    <scope>NUCLEOTIDE SEQUENCE</scope>
    <source>
        <strain evidence="2">DSM 21943</strain>
    </source>
</reference>
<sequence>MDVNQELIAKLKHSNEILRKTYSNSHSQKDLIRQKVTKSATLIRQMARLSPSHLRDFLTGRKVAGTDGSVNQTNGEPPHILYFFQALAKTTDGLEQWKSDLYVPLIEEQEETPAKWRSYLLAKLELEAAIALIDEQNIGMMLMDGALYHYRIDAPQEWETLRSLALQKNTLLVGVSEEITTENLIKQASFQDFARNPYSYDRDLLFGVLKPEEMVYFEEIQHKAGLSSVWMRLGSTPTITGFDMLEEQATKMEAVGDLLCTLTPREGRGIPLWLDHIDKEIRITDRLVDGLVEQYLDPDIRKQFFTKMRQGRPY</sequence>
<gene>
    <name evidence="2" type="ORF">JOC54_004388</name>
</gene>
<evidence type="ECO:0000313" key="3">
    <source>
        <dbReference type="Proteomes" id="UP001179280"/>
    </source>
</evidence>
<dbReference type="SMART" id="SM00933">
    <property type="entry name" value="NurA"/>
    <property type="match status" value="1"/>
</dbReference>
<evidence type="ECO:0000259" key="1">
    <source>
        <dbReference type="SMART" id="SM00933"/>
    </source>
</evidence>
<organism evidence="2 3">
    <name type="scientific">Shouchella xiaoxiensis</name>
    <dbReference type="NCBI Taxonomy" id="766895"/>
    <lineage>
        <taxon>Bacteria</taxon>
        <taxon>Bacillati</taxon>
        <taxon>Bacillota</taxon>
        <taxon>Bacilli</taxon>
        <taxon>Bacillales</taxon>
        <taxon>Bacillaceae</taxon>
        <taxon>Shouchella</taxon>
    </lineage>
</organism>
<proteinExistence type="predicted"/>
<dbReference type="Pfam" id="PF09376">
    <property type="entry name" value="NurA"/>
    <property type="match status" value="1"/>
</dbReference>
<evidence type="ECO:0000313" key="2">
    <source>
        <dbReference type="EMBL" id="MBM7841089.1"/>
    </source>
</evidence>
<dbReference type="EMBL" id="JAFBCV010000021">
    <property type="protein sequence ID" value="MBM7841089.1"/>
    <property type="molecule type" value="Genomic_DNA"/>
</dbReference>
<comment type="caution">
    <text evidence="2">The sequence shown here is derived from an EMBL/GenBank/DDBJ whole genome shotgun (WGS) entry which is preliminary data.</text>
</comment>
<protein>
    <recommendedName>
        <fullName evidence="1">NurA domain-containing protein</fullName>
    </recommendedName>
</protein>
<dbReference type="Proteomes" id="UP001179280">
    <property type="component" value="Unassembled WGS sequence"/>
</dbReference>
<dbReference type="InterPro" id="IPR018977">
    <property type="entry name" value="NurA_domain"/>
</dbReference>
<accession>A0ABS2T315</accession>
<feature type="domain" description="NurA" evidence="1">
    <location>
        <begin position="61"/>
        <end position="283"/>
    </location>
</feature>
<name>A0ABS2T315_9BACI</name>
<dbReference type="RefSeq" id="WP_204469039.1">
    <property type="nucleotide sequence ID" value="NZ_JAFBCV010000021.1"/>
</dbReference>